<dbReference type="RefSeq" id="WP_194506518.1">
    <property type="nucleotide sequence ID" value="NZ_JADILU010000001.1"/>
</dbReference>
<dbReference type="SUPFAM" id="SSF52317">
    <property type="entry name" value="Class I glutamine amidotransferase-like"/>
    <property type="match status" value="1"/>
</dbReference>
<name>A0ABW5ZVN6_9FLAO</name>
<dbReference type="EMBL" id="JBHUOS010000010">
    <property type="protein sequence ID" value="MFD2916617.1"/>
    <property type="molecule type" value="Genomic_DNA"/>
</dbReference>
<organism evidence="1 2">
    <name type="scientific">Psychroserpens luteus</name>
    <dbReference type="NCBI Taxonomy" id="1434066"/>
    <lineage>
        <taxon>Bacteria</taxon>
        <taxon>Pseudomonadati</taxon>
        <taxon>Bacteroidota</taxon>
        <taxon>Flavobacteriia</taxon>
        <taxon>Flavobacteriales</taxon>
        <taxon>Flavobacteriaceae</taxon>
        <taxon>Psychroserpens</taxon>
    </lineage>
</organism>
<proteinExistence type="predicted"/>
<keyword evidence="2" id="KW-1185">Reference proteome</keyword>
<dbReference type="Proteomes" id="UP001597548">
    <property type="component" value="Unassembled WGS sequence"/>
</dbReference>
<sequence length="284" mass="31972">MSQQVVDTTLVPIIVDPYYKIQKGPTIYIDEIHNNFHTKEGRFKPFSTLLERDGYKVYSLENYDLLKTKDVLVISNAIHSNNIRNWEQPIHDAFSSEDIQILKKWVEAGGRLLIIADHMPFSGATNTLANAFGFDFCDGFAQLSKPEGESDLFSEENNRLLVSKITDGTYGKSIKSVTTFMGSSFQIPEKAIGILKFKKGDECLQPEIAWQFDENTPSKDLEDSYQGAILDFGKGKLAVFGEAAQFTAQTITNENGTFHVGFNSETAPNNVDFIRNLMRWLSTK</sequence>
<reference evidence="2" key="1">
    <citation type="journal article" date="2019" name="Int. J. Syst. Evol. Microbiol.">
        <title>The Global Catalogue of Microorganisms (GCM) 10K type strain sequencing project: providing services to taxonomists for standard genome sequencing and annotation.</title>
        <authorList>
            <consortium name="The Broad Institute Genomics Platform"/>
            <consortium name="The Broad Institute Genome Sequencing Center for Infectious Disease"/>
            <person name="Wu L."/>
            <person name="Ma J."/>
        </authorList>
    </citation>
    <scope>NUCLEOTIDE SEQUENCE [LARGE SCALE GENOMIC DNA]</scope>
    <source>
        <strain evidence="2">KCTC 32514</strain>
    </source>
</reference>
<evidence type="ECO:0000313" key="2">
    <source>
        <dbReference type="Proteomes" id="UP001597548"/>
    </source>
</evidence>
<dbReference type="InterPro" id="IPR029062">
    <property type="entry name" value="Class_I_gatase-like"/>
</dbReference>
<evidence type="ECO:0000313" key="1">
    <source>
        <dbReference type="EMBL" id="MFD2916617.1"/>
    </source>
</evidence>
<gene>
    <name evidence="1" type="ORF">ACFS29_13260</name>
</gene>
<protein>
    <recommendedName>
        <fullName evidence="3">DUF4350 domain-containing protein</fullName>
    </recommendedName>
</protein>
<accession>A0ABW5ZVN6</accession>
<comment type="caution">
    <text evidence="1">The sequence shown here is derived from an EMBL/GenBank/DDBJ whole genome shotgun (WGS) entry which is preliminary data.</text>
</comment>
<evidence type="ECO:0008006" key="3">
    <source>
        <dbReference type="Google" id="ProtNLM"/>
    </source>
</evidence>